<dbReference type="AlphaFoldDB" id="A0A9W2YI12"/>
<evidence type="ECO:0000256" key="5">
    <source>
        <dbReference type="SAM" id="MobiDB-lite"/>
    </source>
</evidence>
<reference evidence="10" key="1">
    <citation type="submission" date="2025-08" db="UniProtKB">
        <authorList>
            <consortium name="RefSeq"/>
        </authorList>
    </citation>
    <scope>IDENTIFICATION</scope>
</reference>
<evidence type="ECO:0000259" key="7">
    <source>
        <dbReference type="Pfam" id="PF07773"/>
    </source>
</evidence>
<keyword evidence="3" id="KW-0970">Cilium biogenesis/degradation</keyword>
<sequence length="931" mass="101321">MQLKEMLSQNNKMPLDLVYTLLYLCIYILQIASAQQGTSQNISCRSNLSPAIVQAVTFKPARATTYRTSFTSIISLSVPVARLDFSCHATIVATLEEAESALQNPNCNFTSSTTTSTTTTTTTTTTPTTTTATPTTASNDTFGNLTTAASTATTTTGTTTSPTAPPDPTSRWLTNNVTIPISPFSTGLYTNVTTYREKAPIDIRMEIVVTTCCASANSDPLLRNLKAASYIVAHLAPYVCSGCTSENVTDPTEERIFQNPGYVEVAPCPCDLTQYSCDINCCCDTECSTVQKARFSSCLAGLPGGMAPDVEDYKCSTSAFNPTDWHLVTCVYWENNGYLGMYYQNRKKLRSSEEISAEVKQLKGKFSLRENEKRYQDTLRSNYTYGTIIKTFRQDNTAGTLSLPQTVPGGACNPLIPVQFLVDTISTCATTVTDSICNDLSVLSSKVYANGCSESMKISSTGTTNTQAITEARYYCATDIKDYLANVQTGTSSSKETDITHLAGLNCTDACSEQACWEYNVNKTYQSTAQLPARCSWDDGASVLGPNGNGVCNNAVLEVRYNFEWSGTTISKVTADIVLANVTAGTQVVQKFSSTWQAKTNSGVLKSDNYLNTTSAYQRSGTAGYNFGKPISSGCLSGNSTSVDTVVHKQMSVFLPGADGLCENAQRKPLTFGDELMSACALKLSFSTLNNVCDNLRTYISNQLNVLMAANRIGRYGYNDPSNSSMWIPVIRQSLENTTDQLMTTAAPVNGTFSNTTTANVTEPLRSWANNITGVCFVPTGIHLHIMYAQTGAVNDFPRYEVTGAYISYSQSNWTLNCAGSNSAACTVNSSVQSFYLTSTVRYIRIPADPKPSQNKFYASCDPDNFGSDTCERFFTTFNQGECYYDTCWQELAYPVTSLYQGESRMYTLPFFLVFVLGVIGYVSVARPGWS</sequence>
<feature type="compositionally biased region" description="Low complexity" evidence="5">
    <location>
        <begin position="110"/>
        <end position="138"/>
    </location>
</feature>
<dbReference type="Pfam" id="PF25752">
    <property type="entry name" value="DUF1619_N"/>
    <property type="match status" value="1"/>
</dbReference>
<feature type="domain" description="Tectonic-1-3" evidence="7">
    <location>
        <begin position="621"/>
        <end position="813"/>
    </location>
</feature>
<keyword evidence="9" id="KW-1185">Reference proteome</keyword>
<feature type="domain" description="Tectonic-1-3 N-terminal" evidence="8">
    <location>
        <begin position="251"/>
        <end position="301"/>
    </location>
</feature>
<evidence type="ECO:0000256" key="2">
    <source>
        <dbReference type="ARBA" id="ARBA00022729"/>
    </source>
</evidence>
<feature type="compositionally biased region" description="Low complexity" evidence="5">
    <location>
        <begin position="146"/>
        <end position="162"/>
    </location>
</feature>
<dbReference type="RefSeq" id="XP_055862364.1">
    <property type="nucleotide sequence ID" value="XM_056006389.1"/>
</dbReference>
<keyword evidence="6" id="KW-1133">Transmembrane helix</keyword>
<name>A0A9W2YI12_BIOGL</name>
<dbReference type="GO" id="GO:0060271">
    <property type="term" value="P:cilium assembly"/>
    <property type="evidence" value="ECO:0007669"/>
    <property type="project" value="TreeGrafter"/>
</dbReference>
<keyword evidence="6" id="KW-0812">Transmembrane</keyword>
<dbReference type="OMA" id="FNCCCDE"/>
<evidence type="ECO:0000256" key="4">
    <source>
        <dbReference type="ARBA" id="ARBA00023180"/>
    </source>
</evidence>
<dbReference type="PANTHER" id="PTHR14611">
    <property type="entry name" value="TECTONIC FAMILY MEMBER"/>
    <property type="match status" value="1"/>
</dbReference>
<evidence type="ECO:0000256" key="3">
    <source>
        <dbReference type="ARBA" id="ARBA00022794"/>
    </source>
</evidence>
<keyword evidence="4" id="KW-0325">Glycoprotein</keyword>
<feature type="transmembrane region" description="Helical" evidence="6">
    <location>
        <begin position="906"/>
        <end position="925"/>
    </location>
</feature>
<keyword evidence="2" id="KW-0732">Signal</keyword>
<evidence type="ECO:0000313" key="10">
    <source>
        <dbReference type="RefSeq" id="XP_055862364.1"/>
    </source>
</evidence>
<dbReference type="PANTHER" id="PTHR14611:SF6">
    <property type="entry name" value="TECTONIC-2"/>
    <property type="match status" value="1"/>
</dbReference>
<evidence type="ECO:0000313" key="9">
    <source>
        <dbReference type="Proteomes" id="UP001165740"/>
    </source>
</evidence>
<evidence type="ECO:0000259" key="8">
    <source>
        <dbReference type="Pfam" id="PF25752"/>
    </source>
</evidence>
<protein>
    <submittedName>
        <fullName evidence="10">Tectonic-2-like isoform X1</fullName>
    </submittedName>
</protein>
<dbReference type="InterPro" id="IPR011677">
    <property type="entry name" value="TCTN1-3_dom"/>
</dbReference>
<dbReference type="InterPro" id="IPR057724">
    <property type="entry name" value="TCTN1-3_N"/>
</dbReference>
<feature type="region of interest" description="Disordered" evidence="5">
    <location>
        <begin position="108"/>
        <end position="173"/>
    </location>
</feature>
<dbReference type="GeneID" id="106075235"/>
<organism evidence="9 10">
    <name type="scientific">Biomphalaria glabrata</name>
    <name type="common">Bloodfluke planorb</name>
    <name type="synonym">Freshwater snail</name>
    <dbReference type="NCBI Taxonomy" id="6526"/>
    <lineage>
        <taxon>Eukaryota</taxon>
        <taxon>Metazoa</taxon>
        <taxon>Spiralia</taxon>
        <taxon>Lophotrochozoa</taxon>
        <taxon>Mollusca</taxon>
        <taxon>Gastropoda</taxon>
        <taxon>Heterobranchia</taxon>
        <taxon>Euthyneura</taxon>
        <taxon>Panpulmonata</taxon>
        <taxon>Hygrophila</taxon>
        <taxon>Lymnaeoidea</taxon>
        <taxon>Planorbidae</taxon>
        <taxon>Biomphalaria</taxon>
    </lineage>
</organism>
<keyword evidence="6" id="KW-0472">Membrane</keyword>
<dbReference type="InterPro" id="IPR040354">
    <property type="entry name" value="TCTN1-3"/>
</dbReference>
<dbReference type="Proteomes" id="UP001165740">
    <property type="component" value="Chromosome 12"/>
</dbReference>
<feature type="domain" description="Tectonic-1-3" evidence="7">
    <location>
        <begin position="381"/>
        <end position="591"/>
    </location>
</feature>
<comment type="similarity">
    <text evidence="1">Belongs to the tectonic family.</text>
</comment>
<proteinExistence type="inferred from homology"/>
<accession>A0A9W2YI12</accession>
<evidence type="ECO:0000256" key="1">
    <source>
        <dbReference type="ARBA" id="ARBA00007633"/>
    </source>
</evidence>
<dbReference type="OrthoDB" id="9282501at2759"/>
<gene>
    <name evidence="10" type="primary">LOC106075235</name>
</gene>
<evidence type="ECO:0000256" key="6">
    <source>
        <dbReference type="SAM" id="Phobius"/>
    </source>
</evidence>
<dbReference type="Pfam" id="PF07773">
    <property type="entry name" value="TCTN_DUF1619"/>
    <property type="match status" value="2"/>
</dbReference>